<name>A0A9P5Z116_9AGAR</name>
<proteinExistence type="predicted"/>
<comment type="caution">
    <text evidence="2">The sequence shown here is derived from an EMBL/GenBank/DDBJ whole genome shotgun (WGS) entry which is preliminary data.</text>
</comment>
<dbReference type="SUPFAM" id="SSF50249">
    <property type="entry name" value="Nucleic acid-binding proteins"/>
    <property type="match status" value="2"/>
</dbReference>
<dbReference type="SUPFAM" id="SSF81872">
    <property type="entry name" value="BRCA2 helical domain"/>
    <property type="match status" value="1"/>
</dbReference>
<dbReference type="PANTHER" id="PTHR11289">
    <property type="entry name" value="BREAST CANCER TYPE 2 SUSCEPTIBILITY PROTEIN BRCA2"/>
    <property type="match status" value="1"/>
</dbReference>
<dbReference type="AlphaFoldDB" id="A0A9P5Z116"/>
<dbReference type="InterPro" id="IPR036315">
    <property type="entry name" value="BRCA2_hlx_sf"/>
</dbReference>
<accession>A0A9P5Z116</accession>
<dbReference type="GO" id="GO:0006355">
    <property type="term" value="P:regulation of DNA-templated transcription"/>
    <property type="evidence" value="ECO:0007669"/>
    <property type="project" value="TreeGrafter"/>
</dbReference>
<dbReference type="InterPro" id="IPR012340">
    <property type="entry name" value="NA-bd_OB-fold"/>
</dbReference>
<evidence type="ECO:0000259" key="1">
    <source>
        <dbReference type="Pfam" id="PF09103"/>
    </source>
</evidence>
<dbReference type="PANTHER" id="PTHR11289:SF0">
    <property type="entry name" value="BREAST CANCER TYPE 2 SUSCEPTIBILITY PROTEIN"/>
    <property type="match status" value="1"/>
</dbReference>
<dbReference type="Pfam" id="PF09103">
    <property type="entry name" value="BRCA-2_OB1"/>
    <property type="match status" value="1"/>
</dbReference>
<dbReference type="CDD" id="cd04493">
    <property type="entry name" value="BRCA2DBD_OB1"/>
    <property type="match status" value="1"/>
</dbReference>
<evidence type="ECO:0000313" key="2">
    <source>
        <dbReference type="EMBL" id="KAF9479433.1"/>
    </source>
</evidence>
<sequence length="491" mass="55954">MWLRSDIATLSQITPDTAPYYNFHRTSSSPPPSSSSVPVKALEKGCDLATRPWVDNHWSLILWKLAAMVAFDPEKESKPDEARWCWSTVMRQLLYRYERELNEGIRPPLRKIANQDAPPAFPMVLCVTNIFWSARREDEDENPIEPHPELELTDGWYRLRAQIDLPMARAVRRGVIKIGRKIGFAGARLLTEKKDAMEILDAYSSTFLVISGNSSHLMPWHTKLGFTQGPCISTLHSLTADGGVVAALDFVIVKAHPIAYLEFIQHEDGKRETIGPRNEAEEMQVNESWKKQREIEASKLRAEYEKKIARYEGYIDRLERKAGGNLESIRGSDNYPPDHIDSLYDELEYPDTAATLMARISPNDAAWLSLHVRKENEKGRESVGEEIEKELQSICPARQVRSFRVLIIQDARTLRRPANRKAQLTIWDVTNITFDEGDKAGAFEAGQRFMATNLNPQQPKAWMDCSPGSEVFLSTRRDTRWTKIKTIAATT</sequence>
<dbReference type="Proteomes" id="UP000807469">
    <property type="component" value="Unassembled WGS sequence"/>
</dbReference>
<dbReference type="GO" id="GO:0000724">
    <property type="term" value="P:double-strand break repair via homologous recombination"/>
    <property type="evidence" value="ECO:0007669"/>
    <property type="project" value="InterPro"/>
</dbReference>
<dbReference type="InterPro" id="IPR015187">
    <property type="entry name" value="BRCA2_OB_1"/>
</dbReference>
<dbReference type="InterPro" id="IPR015525">
    <property type="entry name" value="BRCA2"/>
</dbReference>
<feature type="domain" description="BRCA2 OB1" evidence="1">
    <location>
        <begin position="107"/>
        <end position="227"/>
    </location>
</feature>
<keyword evidence="3" id="KW-1185">Reference proteome</keyword>
<dbReference type="OrthoDB" id="21095at2759"/>
<evidence type="ECO:0000313" key="3">
    <source>
        <dbReference type="Proteomes" id="UP000807469"/>
    </source>
</evidence>
<protein>
    <recommendedName>
        <fullName evidence="1">BRCA2 OB1 domain-containing protein</fullName>
    </recommendedName>
</protein>
<dbReference type="Gene3D" id="2.40.50.140">
    <property type="entry name" value="Nucleic acid-binding proteins"/>
    <property type="match status" value="3"/>
</dbReference>
<gene>
    <name evidence="2" type="ORF">BDN70DRAFT_906293</name>
</gene>
<reference evidence="2" key="1">
    <citation type="submission" date="2020-11" db="EMBL/GenBank/DDBJ databases">
        <authorList>
            <consortium name="DOE Joint Genome Institute"/>
            <person name="Ahrendt S."/>
            <person name="Riley R."/>
            <person name="Andreopoulos W."/>
            <person name="Labutti K."/>
            <person name="Pangilinan J."/>
            <person name="Ruiz-Duenas F.J."/>
            <person name="Barrasa J.M."/>
            <person name="Sanchez-Garcia M."/>
            <person name="Camarero S."/>
            <person name="Miyauchi S."/>
            <person name="Serrano A."/>
            <person name="Linde D."/>
            <person name="Babiker R."/>
            <person name="Drula E."/>
            <person name="Ayuso-Fernandez I."/>
            <person name="Pacheco R."/>
            <person name="Padilla G."/>
            <person name="Ferreira P."/>
            <person name="Barriuso J."/>
            <person name="Kellner H."/>
            <person name="Castanera R."/>
            <person name="Alfaro M."/>
            <person name="Ramirez L."/>
            <person name="Pisabarro A.G."/>
            <person name="Kuo A."/>
            <person name="Tritt A."/>
            <person name="Lipzen A."/>
            <person name="He G."/>
            <person name="Yan M."/>
            <person name="Ng V."/>
            <person name="Cullen D."/>
            <person name="Martin F."/>
            <person name="Rosso M.-N."/>
            <person name="Henrissat B."/>
            <person name="Hibbett D."/>
            <person name="Martinez A.T."/>
            <person name="Grigoriev I.V."/>
        </authorList>
    </citation>
    <scope>NUCLEOTIDE SEQUENCE</scope>
    <source>
        <strain evidence="2">CIRM-BRFM 674</strain>
    </source>
</reference>
<dbReference type="EMBL" id="MU155213">
    <property type="protein sequence ID" value="KAF9479433.1"/>
    <property type="molecule type" value="Genomic_DNA"/>
</dbReference>
<organism evidence="2 3">
    <name type="scientific">Pholiota conissans</name>
    <dbReference type="NCBI Taxonomy" id="109636"/>
    <lineage>
        <taxon>Eukaryota</taxon>
        <taxon>Fungi</taxon>
        <taxon>Dikarya</taxon>
        <taxon>Basidiomycota</taxon>
        <taxon>Agaricomycotina</taxon>
        <taxon>Agaricomycetes</taxon>
        <taxon>Agaricomycetidae</taxon>
        <taxon>Agaricales</taxon>
        <taxon>Agaricineae</taxon>
        <taxon>Strophariaceae</taxon>
        <taxon>Pholiota</taxon>
    </lineage>
</organism>